<dbReference type="CDD" id="cd16393">
    <property type="entry name" value="SPO0J_N"/>
    <property type="match status" value="1"/>
</dbReference>
<feature type="region of interest" description="Disordered" evidence="4">
    <location>
        <begin position="50"/>
        <end position="69"/>
    </location>
</feature>
<dbReference type="SUPFAM" id="SSF110849">
    <property type="entry name" value="ParB/Sulfiredoxin"/>
    <property type="match status" value="1"/>
</dbReference>
<dbReference type="InterPro" id="IPR036086">
    <property type="entry name" value="ParB/Sulfiredoxin_sf"/>
</dbReference>
<dbReference type="InterPro" id="IPR057240">
    <property type="entry name" value="ParB_dimer_C"/>
</dbReference>
<comment type="caution">
    <text evidence="6">The sequence shown here is derived from an EMBL/GenBank/DDBJ whole genome shotgun (WGS) entry which is preliminary data.</text>
</comment>
<evidence type="ECO:0000313" key="6">
    <source>
        <dbReference type="EMBL" id="GID66673.1"/>
    </source>
</evidence>
<dbReference type="SMART" id="SM00470">
    <property type="entry name" value="ParB"/>
    <property type="match status" value="1"/>
</dbReference>
<comment type="similarity">
    <text evidence="1">Belongs to the ParB family.</text>
</comment>
<dbReference type="AlphaFoldDB" id="A0A919INK0"/>
<dbReference type="FunFam" id="3.90.1530.30:FF:000001">
    <property type="entry name" value="Chromosome partitioning protein ParB"/>
    <property type="match status" value="1"/>
</dbReference>
<dbReference type="Proteomes" id="UP000619479">
    <property type="component" value="Unassembled WGS sequence"/>
</dbReference>
<reference evidence="6" key="1">
    <citation type="submission" date="2021-01" db="EMBL/GenBank/DDBJ databases">
        <title>Whole genome shotgun sequence of Actinoplanes cyaneus NBRC 14990.</title>
        <authorList>
            <person name="Komaki H."/>
            <person name="Tamura T."/>
        </authorList>
    </citation>
    <scope>NUCLEOTIDE SEQUENCE</scope>
    <source>
        <strain evidence="6">NBRC 14990</strain>
    </source>
</reference>
<dbReference type="InterPro" id="IPR003115">
    <property type="entry name" value="ParB_N"/>
</dbReference>
<keyword evidence="7" id="KW-1185">Reference proteome</keyword>
<accession>A0A919INK0</accession>
<evidence type="ECO:0000256" key="4">
    <source>
        <dbReference type="SAM" id="MobiDB-lite"/>
    </source>
</evidence>
<dbReference type="Gene3D" id="3.90.1530.30">
    <property type="match status" value="1"/>
</dbReference>
<dbReference type="GO" id="GO:0005694">
    <property type="term" value="C:chromosome"/>
    <property type="evidence" value="ECO:0007669"/>
    <property type="project" value="TreeGrafter"/>
</dbReference>
<dbReference type="Gene3D" id="1.10.10.2830">
    <property type="match status" value="1"/>
</dbReference>
<dbReference type="GO" id="GO:0003677">
    <property type="term" value="F:DNA binding"/>
    <property type="evidence" value="ECO:0007669"/>
    <property type="project" value="UniProtKB-KW"/>
</dbReference>
<feature type="region of interest" description="Disordered" evidence="4">
    <location>
        <begin position="1"/>
        <end position="31"/>
    </location>
</feature>
<protein>
    <submittedName>
        <fullName evidence="6">Chromosome partitioning protein ParB</fullName>
    </submittedName>
</protein>
<dbReference type="InterPro" id="IPR004437">
    <property type="entry name" value="ParB/RepB/Spo0J"/>
</dbReference>
<dbReference type="EMBL" id="BOMH01000036">
    <property type="protein sequence ID" value="GID66673.1"/>
    <property type="molecule type" value="Genomic_DNA"/>
</dbReference>
<dbReference type="FunFam" id="1.10.10.2830:FF:000001">
    <property type="entry name" value="Chromosome partitioning protein ParB"/>
    <property type="match status" value="1"/>
</dbReference>
<sequence length="356" mass="37799">MKNRPRGGLGRGLGALIPTAPAAEPAENGSEIAPVSAVPSAAVAVAPDGLPSPSAAPLSPAPAPAPAPVPALENELAPVPGARFAELPVGSIEPNAKQPRHVFDEEALEELKISIQEIGFLQPIVVRELGDGRYELVMGERRWRAAQAVGKETIPAIVRDTPDDAMLRDALLENIHRANLNPLEEAAAYSQLLEEFGVSHEELARRIGRSRPQISNTIRLMNLPAPVQRRVAAGILSAGHARALLGLAGAEAQEDLAKKIVAEGLSVRATEEIVKLAELDGRAAKKAAPARRAKVHAPALNDLADRLSDRFDTRVKVDIGRNKGKITIEFATVDDLERIVGMIGVEEEGARTGTEE</sequence>
<gene>
    <name evidence="6" type="primary">parB</name>
    <name evidence="6" type="ORF">Acy02nite_45540</name>
</gene>
<evidence type="ECO:0000259" key="5">
    <source>
        <dbReference type="SMART" id="SM00470"/>
    </source>
</evidence>
<dbReference type="RefSeq" id="WP_203743625.1">
    <property type="nucleotide sequence ID" value="NZ_BAAAUC010000001.1"/>
</dbReference>
<proteinExistence type="inferred from homology"/>
<keyword evidence="2" id="KW-0159">Chromosome partition</keyword>
<dbReference type="Pfam" id="PF02195">
    <property type="entry name" value="ParB_N"/>
    <property type="match status" value="1"/>
</dbReference>
<evidence type="ECO:0000256" key="2">
    <source>
        <dbReference type="ARBA" id="ARBA00022829"/>
    </source>
</evidence>
<dbReference type="Pfam" id="PF23552">
    <property type="entry name" value="ParB_C"/>
    <property type="match status" value="1"/>
</dbReference>
<dbReference type="GO" id="GO:0045881">
    <property type="term" value="P:positive regulation of sporulation resulting in formation of a cellular spore"/>
    <property type="evidence" value="ECO:0007669"/>
    <property type="project" value="TreeGrafter"/>
</dbReference>
<dbReference type="Pfam" id="PF17762">
    <property type="entry name" value="HTH_ParB"/>
    <property type="match status" value="1"/>
</dbReference>
<dbReference type="PANTHER" id="PTHR33375:SF1">
    <property type="entry name" value="CHROMOSOME-PARTITIONING PROTEIN PARB-RELATED"/>
    <property type="match status" value="1"/>
</dbReference>
<dbReference type="InterPro" id="IPR050336">
    <property type="entry name" value="Chromosome_partition/occlusion"/>
</dbReference>
<dbReference type="NCBIfam" id="TIGR00180">
    <property type="entry name" value="parB_part"/>
    <property type="match status" value="1"/>
</dbReference>
<dbReference type="PANTHER" id="PTHR33375">
    <property type="entry name" value="CHROMOSOME-PARTITIONING PROTEIN PARB-RELATED"/>
    <property type="match status" value="1"/>
</dbReference>
<evidence type="ECO:0000256" key="3">
    <source>
        <dbReference type="ARBA" id="ARBA00023125"/>
    </source>
</evidence>
<keyword evidence="3" id="KW-0238">DNA-binding</keyword>
<dbReference type="GO" id="GO:0007059">
    <property type="term" value="P:chromosome segregation"/>
    <property type="evidence" value="ECO:0007669"/>
    <property type="project" value="UniProtKB-KW"/>
</dbReference>
<dbReference type="SUPFAM" id="SSF109709">
    <property type="entry name" value="KorB DNA-binding domain-like"/>
    <property type="match status" value="1"/>
</dbReference>
<organism evidence="6 7">
    <name type="scientific">Actinoplanes cyaneus</name>
    <dbReference type="NCBI Taxonomy" id="52696"/>
    <lineage>
        <taxon>Bacteria</taxon>
        <taxon>Bacillati</taxon>
        <taxon>Actinomycetota</taxon>
        <taxon>Actinomycetes</taxon>
        <taxon>Micromonosporales</taxon>
        <taxon>Micromonosporaceae</taxon>
        <taxon>Actinoplanes</taxon>
    </lineage>
</organism>
<evidence type="ECO:0000256" key="1">
    <source>
        <dbReference type="ARBA" id="ARBA00006295"/>
    </source>
</evidence>
<feature type="domain" description="ParB-like N-terminal" evidence="5">
    <location>
        <begin position="85"/>
        <end position="175"/>
    </location>
</feature>
<feature type="compositionally biased region" description="Pro residues" evidence="4">
    <location>
        <begin position="59"/>
        <end position="69"/>
    </location>
</feature>
<evidence type="ECO:0000313" key="7">
    <source>
        <dbReference type="Proteomes" id="UP000619479"/>
    </source>
</evidence>
<dbReference type="InterPro" id="IPR041468">
    <property type="entry name" value="HTH_ParB/Spo0J"/>
</dbReference>
<name>A0A919INK0_9ACTN</name>